<dbReference type="CDD" id="cd14014">
    <property type="entry name" value="STKc_PknB_like"/>
    <property type="match status" value="1"/>
</dbReference>
<keyword evidence="1" id="KW-0808">Transferase</keyword>
<evidence type="ECO:0000256" key="7">
    <source>
        <dbReference type="SAM" id="Phobius"/>
    </source>
</evidence>
<dbReference type="Pfam" id="PF00069">
    <property type="entry name" value="Pkinase"/>
    <property type="match status" value="1"/>
</dbReference>
<dbReference type="GO" id="GO:0005524">
    <property type="term" value="F:ATP binding"/>
    <property type="evidence" value="ECO:0007669"/>
    <property type="project" value="UniProtKB-UniRule"/>
</dbReference>
<evidence type="ECO:0000256" key="3">
    <source>
        <dbReference type="ARBA" id="ARBA00022777"/>
    </source>
</evidence>
<dbReference type="OrthoDB" id="9801841at2"/>
<dbReference type="GO" id="GO:0004674">
    <property type="term" value="F:protein serine/threonine kinase activity"/>
    <property type="evidence" value="ECO:0007669"/>
    <property type="project" value="UniProtKB-KW"/>
</dbReference>
<feature type="compositionally biased region" description="Low complexity" evidence="6">
    <location>
        <begin position="389"/>
        <end position="398"/>
    </location>
</feature>
<dbReference type="InterPro" id="IPR011009">
    <property type="entry name" value="Kinase-like_dom_sf"/>
</dbReference>
<feature type="compositionally biased region" description="Pro residues" evidence="6">
    <location>
        <begin position="374"/>
        <end position="388"/>
    </location>
</feature>
<dbReference type="PROSITE" id="PS00107">
    <property type="entry name" value="PROTEIN_KINASE_ATP"/>
    <property type="match status" value="1"/>
</dbReference>
<evidence type="ECO:0000256" key="4">
    <source>
        <dbReference type="ARBA" id="ARBA00022840"/>
    </source>
</evidence>
<keyword evidence="9" id="KW-0723">Serine/threonine-protein kinase</keyword>
<keyword evidence="7" id="KW-0812">Transmembrane</keyword>
<reference evidence="9 10" key="1">
    <citation type="submission" date="2015-03" db="EMBL/GenBank/DDBJ databases">
        <title>Genome assembly of Sandaracinus amylolyticus DSM 53668.</title>
        <authorList>
            <person name="Sharma G."/>
            <person name="Subramanian S."/>
        </authorList>
    </citation>
    <scope>NUCLEOTIDE SEQUENCE [LARGE SCALE GENOMIC DNA]</scope>
    <source>
        <strain evidence="9 10">DSM 53668</strain>
    </source>
</reference>
<keyword evidence="2 5" id="KW-0547">Nucleotide-binding</keyword>
<feature type="domain" description="Protein kinase" evidence="8">
    <location>
        <begin position="25"/>
        <end position="282"/>
    </location>
</feature>
<feature type="region of interest" description="Disordered" evidence="6">
    <location>
        <begin position="289"/>
        <end position="325"/>
    </location>
</feature>
<dbReference type="STRING" id="927083.DB32_007659"/>
<evidence type="ECO:0000256" key="1">
    <source>
        <dbReference type="ARBA" id="ARBA00022679"/>
    </source>
</evidence>
<dbReference type="SUPFAM" id="SSF56112">
    <property type="entry name" value="Protein kinase-like (PK-like)"/>
    <property type="match status" value="1"/>
</dbReference>
<dbReference type="RefSeq" id="WP_053237472.1">
    <property type="nucleotide sequence ID" value="NZ_CP011125.1"/>
</dbReference>
<keyword evidence="3 9" id="KW-0418">Kinase</keyword>
<feature type="binding site" evidence="5">
    <location>
        <position position="54"/>
    </location>
    <ligand>
        <name>ATP</name>
        <dbReference type="ChEBI" id="CHEBI:30616"/>
    </ligand>
</feature>
<feature type="compositionally biased region" description="Low complexity" evidence="6">
    <location>
        <begin position="430"/>
        <end position="444"/>
    </location>
</feature>
<dbReference type="AlphaFoldDB" id="A0A0F6YMN0"/>
<gene>
    <name evidence="9" type="ORF">DB32_007659</name>
</gene>
<dbReference type="Gene3D" id="1.10.510.10">
    <property type="entry name" value="Transferase(Phosphotransferase) domain 1"/>
    <property type="match status" value="1"/>
</dbReference>
<evidence type="ECO:0000256" key="2">
    <source>
        <dbReference type="ARBA" id="ARBA00022741"/>
    </source>
</evidence>
<feature type="transmembrane region" description="Helical" evidence="7">
    <location>
        <begin position="335"/>
        <end position="357"/>
    </location>
</feature>
<evidence type="ECO:0000313" key="9">
    <source>
        <dbReference type="EMBL" id="AKF10510.1"/>
    </source>
</evidence>
<keyword evidence="7" id="KW-0472">Membrane</keyword>
<keyword evidence="7" id="KW-1133">Transmembrane helix</keyword>
<evidence type="ECO:0000259" key="8">
    <source>
        <dbReference type="PROSITE" id="PS50011"/>
    </source>
</evidence>
<feature type="compositionally biased region" description="Polar residues" evidence="6">
    <location>
        <begin position="290"/>
        <end position="300"/>
    </location>
</feature>
<accession>A0A0F6YMN0</accession>
<feature type="compositionally biased region" description="Basic and acidic residues" evidence="6">
    <location>
        <begin position="415"/>
        <end position="429"/>
    </location>
</feature>
<feature type="region of interest" description="Disordered" evidence="6">
    <location>
        <begin position="369"/>
        <end position="463"/>
    </location>
</feature>
<dbReference type="Gene3D" id="3.30.200.20">
    <property type="entry name" value="Phosphorylase Kinase, domain 1"/>
    <property type="match status" value="1"/>
</dbReference>
<name>A0A0F6YMN0_9BACT</name>
<protein>
    <submittedName>
        <fullName evidence="9">Serine/threonine protein kinase</fullName>
    </submittedName>
</protein>
<evidence type="ECO:0000313" key="10">
    <source>
        <dbReference type="Proteomes" id="UP000034883"/>
    </source>
</evidence>
<dbReference type="SMART" id="SM00220">
    <property type="entry name" value="S_TKc"/>
    <property type="match status" value="1"/>
</dbReference>
<dbReference type="InterPro" id="IPR000719">
    <property type="entry name" value="Prot_kinase_dom"/>
</dbReference>
<dbReference type="Proteomes" id="UP000034883">
    <property type="component" value="Chromosome"/>
</dbReference>
<evidence type="ECO:0000256" key="6">
    <source>
        <dbReference type="SAM" id="MobiDB-lite"/>
    </source>
</evidence>
<keyword evidence="10" id="KW-1185">Reference proteome</keyword>
<dbReference type="PANTHER" id="PTHR43289">
    <property type="entry name" value="MITOGEN-ACTIVATED PROTEIN KINASE KINASE KINASE 20-RELATED"/>
    <property type="match status" value="1"/>
</dbReference>
<organism evidence="9 10">
    <name type="scientific">Sandaracinus amylolyticus</name>
    <dbReference type="NCBI Taxonomy" id="927083"/>
    <lineage>
        <taxon>Bacteria</taxon>
        <taxon>Pseudomonadati</taxon>
        <taxon>Myxococcota</taxon>
        <taxon>Polyangia</taxon>
        <taxon>Polyangiales</taxon>
        <taxon>Sandaracinaceae</taxon>
        <taxon>Sandaracinus</taxon>
    </lineage>
</organism>
<dbReference type="InterPro" id="IPR017441">
    <property type="entry name" value="Protein_kinase_ATP_BS"/>
</dbReference>
<dbReference type="PANTHER" id="PTHR43289:SF6">
    <property type="entry name" value="SERINE_THREONINE-PROTEIN KINASE NEKL-3"/>
    <property type="match status" value="1"/>
</dbReference>
<keyword evidence="4 5" id="KW-0067">ATP-binding</keyword>
<sequence>MSDAPALEKSVFAPVRIGDVVAARYRVTREIGAGGMGQVLEVEHVELEKRFALKLVRPDRWDATLDARFRREARALAKVTTARVPQITDFGVDPGCGPFYVMELVDGTPLDVLLAREGPLPRERALELAIGIAEALVDVHAAGIVHRDVKPSNLGVCRSGPVRVRLLDFGLATGVDERFGSKITESRSIVGSLPYMAPEQFHGERPTVRVDLWALGVILYEMLTGALPFEAPSTAALMHQILYAPVPSSHDAPRSCGSVLAKLLAKDAGERPASASEAIELLEGALARPSSGTSRSSLATRATAPDFESSPEVRSSGAAASGTIVRPSRDREARIIAIGIALALAGIVAWGASVWLMRRDAITTIEHEAAPAPSAAPEPASAPTPEPVVVPSAEPVMEPAREEETAPATVTAPEVPRERAPRQRGRAERATTTTADTPPATTTPATPPSEPATTWDGTIIEQH</sequence>
<dbReference type="EMBL" id="CP011125">
    <property type="protein sequence ID" value="AKF10510.1"/>
    <property type="molecule type" value="Genomic_DNA"/>
</dbReference>
<proteinExistence type="predicted"/>
<dbReference type="PROSITE" id="PS50011">
    <property type="entry name" value="PROTEIN_KINASE_DOM"/>
    <property type="match status" value="1"/>
</dbReference>
<evidence type="ECO:0000256" key="5">
    <source>
        <dbReference type="PROSITE-ProRule" id="PRU10141"/>
    </source>
</evidence>
<dbReference type="KEGG" id="samy:DB32_007659"/>